<organism evidence="1 2">
    <name type="scientific">Rhizobium leguminosarum</name>
    <dbReference type="NCBI Taxonomy" id="384"/>
    <lineage>
        <taxon>Bacteria</taxon>
        <taxon>Pseudomonadati</taxon>
        <taxon>Pseudomonadota</taxon>
        <taxon>Alphaproteobacteria</taxon>
        <taxon>Hyphomicrobiales</taxon>
        <taxon>Rhizobiaceae</taxon>
        <taxon>Rhizobium/Agrobacterium group</taxon>
        <taxon>Rhizobium</taxon>
    </lineage>
</organism>
<gene>
    <name evidence="1" type="ORF">ELH90_04145</name>
</gene>
<protein>
    <submittedName>
        <fullName evidence="1">Uncharacterized protein</fullName>
    </submittedName>
</protein>
<dbReference type="RefSeq" id="WP_130715843.1">
    <property type="nucleotide sequence ID" value="NZ_SIOP01000001.1"/>
</dbReference>
<accession>A0A7M3DQI8</accession>
<evidence type="ECO:0000313" key="2">
    <source>
        <dbReference type="Proteomes" id="UP000292974"/>
    </source>
</evidence>
<comment type="caution">
    <text evidence="1">The sequence shown here is derived from an EMBL/GenBank/DDBJ whole genome shotgun (WGS) entry which is preliminary data.</text>
</comment>
<name>A0A7M3DQI8_RHILE</name>
<sequence>MSRQELIDYLRKLSNKDVPITDSPVPDAVNKAARLQANGPSRSEDDYTSTLQAWSAFCQRFHGTKNKRHRTVMQQVANFALTGEMGIAYVLTTGLEQALKAERRARRGLYPNALYSVVGDGIAAGLNWKSINVQTGASPYRMSGEEKVFRGRYEDWTATEILGAHIEIGKHTLHVGTTVPKILAALEDRYGIDFKELEKQRRLQK</sequence>
<dbReference type="EMBL" id="SIOP01000001">
    <property type="protein sequence ID" value="TAY50955.1"/>
    <property type="molecule type" value="Genomic_DNA"/>
</dbReference>
<dbReference type="AlphaFoldDB" id="A0A7M3DQI8"/>
<reference evidence="1 2" key="1">
    <citation type="submission" date="2019-02" db="EMBL/GenBank/DDBJ databases">
        <title>The genomic architecture of introgression among sibling species of bacteria.</title>
        <authorList>
            <person name="Cavassim M.I.A."/>
            <person name="Moeskjaer S."/>
            <person name="Moslemi C."/>
            <person name="Fields B."/>
            <person name="Bachmann A."/>
            <person name="Vilhjalmsson B."/>
            <person name="Schierup M.H."/>
            <person name="Young J.P.W."/>
            <person name="Andersen S.U."/>
        </authorList>
    </citation>
    <scope>NUCLEOTIDE SEQUENCE [LARGE SCALE GENOMIC DNA]</scope>
    <source>
        <strain evidence="1 2">SM135B</strain>
    </source>
</reference>
<evidence type="ECO:0000313" key="1">
    <source>
        <dbReference type="EMBL" id="TAY50955.1"/>
    </source>
</evidence>
<proteinExistence type="predicted"/>
<dbReference type="Proteomes" id="UP000292974">
    <property type="component" value="Unassembled WGS sequence"/>
</dbReference>